<name>A0A7S6WR07_9SPIR</name>
<comment type="cofactor">
    <cofactor evidence="1">
        <name>Mg(2+)</name>
        <dbReference type="ChEBI" id="CHEBI:18420"/>
    </cofactor>
</comment>
<dbReference type="InterPro" id="IPR032810">
    <property type="entry name" value="CCA-adding_enz_C"/>
</dbReference>
<dbReference type="SUPFAM" id="SSF81301">
    <property type="entry name" value="Nucleotidyltransferase"/>
    <property type="match status" value="1"/>
</dbReference>
<evidence type="ECO:0000256" key="4">
    <source>
        <dbReference type="ARBA" id="ARBA00022695"/>
    </source>
</evidence>
<dbReference type="PANTHER" id="PTHR46173">
    <property type="entry name" value="CCA TRNA NUCLEOTIDYLTRANSFERASE 1, MITOCHONDRIAL"/>
    <property type="match status" value="1"/>
</dbReference>
<dbReference type="Gene3D" id="1.10.3090.10">
    <property type="entry name" value="cca-adding enzyme, domain 2"/>
    <property type="match status" value="1"/>
</dbReference>
<feature type="domain" description="Poly A polymerase head" evidence="10">
    <location>
        <begin position="24"/>
        <end position="144"/>
    </location>
</feature>
<dbReference type="GO" id="GO:0008033">
    <property type="term" value="P:tRNA processing"/>
    <property type="evidence" value="ECO:0007669"/>
    <property type="project" value="UniProtKB-KW"/>
</dbReference>
<evidence type="ECO:0000256" key="5">
    <source>
        <dbReference type="ARBA" id="ARBA00022723"/>
    </source>
</evidence>
<dbReference type="InterPro" id="IPR043519">
    <property type="entry name" value="NT_sf"/>
</dbReference>
<dbReference type="CDD" id="cd00077">
    <property type="entry name" value="HDc"/>
    <property type="match status" value="1"/>
</dbReference>
<dbReference type="AlphaFoldDB" id="A0A7S6WR07"/>
<dbReference type="InterPro" id="IPR032828">
    <property type="entry name" value="PolyA_RNA-bd"/>
</dbReference>
<evidence type="ECO:0000313" key="14">
    <source>
        <dbReference type="Proteomes" id="UP000593915"/>
    </source>
</evidence>
<dbReference type="PANTHER" id="PTHR46173:SF1">
    <property type="entry name" value="CCA TRNA NUCLEOTIDYLTRANSFERASE 1, MITOCHONDRIAL"/>
    <property type="match status" value="1"/>
</dbReference>
<evidence type="ECO:0000256" key="2">
    <source>
        <dbReference type="ARBA" id="ARBA00022679"/>
    </source>
</evidence>
<organism evidence="13 14">
    <name type="scientific">Treponema pedis</name>
    <dbReference type="NCBI Taxonomy" id="409322"/>
    <lineage>
        <taxon>Bacteria</taxon>
        <taxon>Pseudomonadati</taxon>
        <taxon>Spirochaetota</taxon>
        <taxon>Spirochaetia</taxon>
        <taxon>Spirochaetales</taxon>
        <taxon>Treponemataceae</taxon>
        <taxon>Treponema</taxon>
    </lineage>
</organism>
<dbReference type="GO" id="GO:0000049">
    <property type="term" value="F:tRNA binding"/>
    <property type="evidence" value="ECO:0007669"/>
    <property type="project" value="TreeGrafter"/>
</dbReference>
<sequence>MLKYNVNKNLKEAALIFLQAGFSVYLVGGAVRDWVLGKKCKDYDIATDAAPYQVQKLFRKTIPTGIEHGTVTVLYKGEQIECTTFRCEADYSDGRRPDTVNYVRTIEEDLSRRDFTMNAIAVNLADGSVVDPFNGIKDIKAKRIKTVGEPVLRFGEDGLRPIRAIRFAAQLNFHIEEKTLNAIPLMLEVCKKISPERFRDEFIKILKTENPIIALKLLESSGLLREFLPELFLCRGVEQRGMHKFDVLDHSFLACNAAPAENLIVRLAALFHDIGKPSTRILNEYGDYTFYKHEVVSEKMTRRIMQRLKFSNKETDEVCHLILNHMFNYTDDWSDAAVRRFIVRVAPENILNLFALRRADGFALTAETIDLRSLLNFQKRIEKILESENAFSIKDLAVNGNDLIAAGIAPGPKLGIILKELFSTVLDDPEQNTKDKLLKIALALNESIKE</sequence>
<keyword evidence="2 9" id="KW-0808">Transferase</keyword>
<dbReference type="Gene3D" id="3.30.460.10">
    <property type="entry name" value="Beta Polymerase, domain 2"/>
    <property type="match status" value="1"/>
</dbReference>
<protein>
    <submittedName>
        <fullName evidence="13">HD domain-containing protein</fullName>
    </submittedName>
</protein>
<evidence type="ECO:0000256" key="9">
    <source>
        <dbReference type="RuleBase" id="RU003953"/>
    </source>
</evidence>
<evidence type="ECO:0000256" key="1">
    <source>
        <dbReference type="ARBA" id="ARBA00001946"/>
    </source>
</evidence>
<dbReference type="InterPro" id="IPR050264">
    <property type="entry name" value="Bact_CCA-adding_enz_type3_sf"/>
</dbReference>
<dbReference type="Proteomes" id="UP000593915">
    <property type="component" value="Chromosome"/>
</dbReference>
<evidence type="ECO:0000256" key="8">
    <source>
        <dbReference type="ARBA" id="ARBA00022884"/>
    </source>
</evidence>
<accession>A0A7S6WR07</accession>
<dbReference type="Pfam" id="PF01743">
    <property type="entry name" value="PolyA_pol"/>
    <property type="match status" value="1"/>
</dbReference>
<evidence type="ECO:0000313" key="13">
    <source>
        <dbReference type="EMBL" id="QOW61769.1"/>
    </source>
</evidence>
<dbReference type="GO" id="GO:0000166">
    <property type="term" value="F:nucleotide binding"/>
    <property type="evidence" value="ECO:0007669"/>
    <property type="project" value="UniProtKB-KW"/>
</dbReference>
<keyword evidence="7" id="KW-0460">Magnesium</keyword>
<evidence type="ECO:0000259" key="12">
    <source>
        <dbReference type="Pfam" id="PF13735"/>
    </source>
</evidence>
<dbReference type="GO" id="GO:0046872">
    <property type="term" value="F:metal ion binding"/>
    <property type="evidence" value="ECO:0007669"/>
    <property type="project" value="UniProtKB-KW"/>
</dbReference>
<dbReference type="Pfam" id="PF13735">
    <property type="entry name" value="tRNA_NucTran2_2"/>
    <property type="match status" value="1"/>
</dbReference>
<reference evidence="13 14" key="1">
    <citation type="submission" date="2020-09" db="EMBL/GenBank/DDBJ databases">
        <title>Characterization of Treponema spp. from bovine digital dermatitis in Korea.</title>
        <authorList>
            <person name="Espiritu H.M."/>
            <person name="Cho Y.I."/>
            <person name="Mamuad L."/>
        </authorList>
    </citation>
    <scope>NUCLEOTIDE SEQUENCE [LARGE SCALE GENOMIC DNA]</scope>
    <source>
        <strain evidence="13 14">KS1</strain>
    </source>
</reference>
<comment type="similarity">
    <text evidence="9">Belongs to the tRNA nucleotidyltransferase/poly(A) polymerase family.</text>
</comment>
<keyword evidence="3" id="KW-0819">tRNA processing</keyword>
<dbReference type="NCBIfam" id="TIGR00277">
    <property type="entry name" value="HDIG"/>
    <property type="match status" value="1"/>
</dbReference>
<gene>
    <name evidence="13" type="ORF">IFE08_05190</name>
</gene>
<dbReference type="EMBL" id="CP061839">
    <property type="protein sequence ID" value="QOW61769.1"/>
    <property type="molecule type" value="Genomic_DNA"/>
</dbReference>
<evidence type="ECO:0000256" key="7">
    <source>
        <dbReference type="ARBA" id="ARBA00022842"/>
    </source>
</evidence>
<dbReference type="InterPro" id="IPR003607">
    <property type="entry name" value="HD/PDEase_dom"/>
</dbReference>
<evidence type="ECO:0000256" key="3">
    <source>
        <dbReference type="ARBA" id="ARBA00022694"/>
    </source>
</evidence>
<evidence type="ECO:0000256" key="6">
    <source>
        <dbReference type="ARBA" id="ARBA00022741"/>
    </source>
</evidence>
<dbReference type="InterPro" id="IPR006675">
    <property type="entry name" value="HDIG_dom"/>
</dbReference>
<dbReference type="GO" id="GO:0016779">
    <property type="term" value="F:nucleotidyltransferase activity"/>
    <property type="evidence" value="ECO:0007669"/>
    <property type="project" value="UniProtKB-KW"/>
</dbReference>
<evidence type="ECO:0000259" key="10">
    <source>
        <dbReference type="Pfam" id="PF01743"/>
    </source>
</evidence>
<keyword evidence="4" id="KW-0548">Nucleotidyltransferase</keyword>
<keyword evidence="5" id="KW-0479">Metal-binding</keyword>
<dbReference type="SUPFAM" id="SSF81891">
    <property type="entry name" value="Poly A polymerase C-terminal region-like"/>
    <property type="match status" value="1"/>
</dbReference>
<feature type="domain" description="tRNA nucleotidyltransferase/poly(A) polymerase RNA and SrmB- binding" evidence="11">
    <location>
        <begin position="172"/>
        <end position="231"/>
    </location>
</feature>
<dbReference type="CDD" id="cd05398">
    <property type="entry name" value="NT_ClassII-CCAase"/>
    <property type="match status" value="1"/>
</dbReference>
<keyword evidence="6" id="KW-0547">Nucleotide-binding</keyword>
<dbReference type="InterPro" id="IPR002646">
    <property type="entry name" value="PolA_pol_head_dom"/>
</dbReference>
<dbReference type="Gene3D" id="1.10.246.80">
    <property type="match status" value="1"/>
</dbReference>
<proteinExistence type="inferred from homology"/>
<feature type="domain" description="CCA-adding enzyme C-terminal" evidence="12">
    <location>
        <begin position="297"/>
        <end position="440"/>
    </location>
</feature>
<dbReference type="RefSeq" id="WP_194077304.1">
    <property type="nucleotide sequence ID" value="NZ_CP061839.1"/>
</dbReference>
<keyword evidence="8 9" id="KW-0694">RNA-binding</keyword>
<dbReference type="Pfam" id="PF12627">
    <property type="entry name" value="PolyA_pol_RNAbd"/>
    <property type="match status" value="1"/>
</dbReference>
<evidence type="ECO:0000259" key="11">
    <source>
        <dbReference type="Pfam" id="PF12627"/>
    </source>
</evidence>